<keyword evidence="7 11" id="KW-0274">FAD</keyword>
<comment type="subunit">
    <text evidence="11">Homotetramer.</text>
</comment>
<sequence length="421" mass="44042">MGAMLQCVTAGESHGSALIAVCSGLPAGIEFGTADLEHALARRRLGYGRGARQKFEQDCTRILSGLRHGKTLGSPLAIEIQNSEWCKWTAVMSPDRVPPEALLVDAGKGDSREVARNKILTKPRPGHADFAGMLKYGFTDARNVLERSSARETAARVALGAVAEALLAQVAGIHLVSHVVSLGDISVPDDAAVPSYADTEALDENPVRCFDAATSDKMVARLEAAKQSGDTLGGLVEVLAYGVPVGLGSYVSADRRLDARLAAAVVSIQAIKGVEIGRAFRQSALPGSQAHDPIYLKSEQAPHESEKTNVSCGVWRPTNLAGGIEGGMSNGSPIVVRAPVKPISTVPQALPTVDLATGQPAVGLHQRSDTTAVVPAAVIAQAEVAVVLASALLEKTGGDSVVEAKRNLEAYLGKLRERTSF</sequence>
<dbReference type="EC" id="4.2.3.5" evidence="3 11"/>
<dbReference type="EMBL" id="UGGQ01000006">
    <property type="protein sequence ID" value="STO17420.1"/>
    <property type="molecule type" value="Genomic_DNA"/>
</dbReference>
<comment type="cofactor">
    <cofactor evidence="11">
        <name>FMNH2</name>
        <dbReference type="ChEBI" id="CHEBI:57618"/>
    </cofactor>
    <text evidence="11">Reduced FMN (FMNH(2)).</text>
</comment>
<comment type="caution">
    <text evidence="12">The sequence shown here is derived from an EMBL/GenBank/DDBJ whole genome shotgun (WGS) entry which is preliminary data.</text>
</comment>
<keyword evidence="10 11" id="KW-0456">Lyase</keyword>
<dbReference type="PANTHER" id="PTHR21085">
    <property type="entry name" value="CHORISMATE SYNTHASE"/>
    <property type="match status" value="1"/>
</dbReference>
<dbReference type="PIRSF" id="PIRSF001456">
    <property type="entry name" value="Chorismate_synth"/>
    <property type="match status" value="1"/>
</dbReference>
<accession>A0A8G2M6I4</accession>
<dbReference type="NCBIfam" id="TIGR00033">
    <property type="entry name" value="aroC"/>
    <property type="match status" value="1"/>
</dbReference>
<evidence type="ECO:0000256" key="8">
    <source>
        <dbReference type="ARBA" id="ARBA00022857"/>
    </source>
</evidence>
<feature type="binding site" evidence="11">
    <location>
        <begin position="341"/>
        <end position="345"/>
    </location>
    <ligand>
        <name>FMN</name>
        <dbReference type="ChEBI" id="CHEBI:58210"/>
    </ligand>
</feature>
<dbReference type="Proteomes" id="UP000255284">
    <property type="component" value="Unassembled WGS sequence"/>
</dbReference>
<comment type="similarity">
    <text evidence="2 11">Belongs to the chorismate synthase family.</text>
</comment>
<feature type="binding site" evidence="11">
    <location>
        <position position="326"/>
    </location>
    <ligand>
        <name>FMN</name>
        <dbReference type="ChEBI" id="CHEBI:58210"/>
    </ligand>
</feature>
<keyword evidence="6 11" id="KW-0288">FMN</keyword>
<name>A0A8G2M6I4_9ACTO</name>
<dbReference type="Gene3D" id="3.60.150.10">
    <property type="entry name" value="Chorismate synthase AroC"/>
    <property type="match status" value="1"/>
</dbReference>
<dbReference type="Pfam" id="PF01264">
    <property type="entry name" value="Chorismate_synt"/>
    <property type="match status" value="1"/>
</dbReference>
<feature type="binding site" evidence="11">
    <location>
        <position position="49"/>
    </location>
    <ligand>
        <name>NADP(+)</name>
        <dbReference type="ChEBI" id="CHEBI:58349"/>
    </ligand>
</feature>
<evidence type="ECO:0000313" key="13">
    <source>
        <dbReference type="Proteomes" id="UP000255284"/>
    </source>
</evidence>
<keyword evidence="9 11" id="KW-0057">Aromatic amino acid biosynthesis</keyword>
<dbReference type="GO" id="GO:0009423">
    <property type="term" value="P:chorismate biosynthetic process"/>
    <property type="evidence" value="ECO:0007669"/>
    <property type="project" value="UniProtKB-UniRule"/>
</dbReference>
<keyword evidence="8 11" id="KW-0521">NADP</keyword>
<comment type="function">
    <text evidence="11">Catalyzes the anti-1,4-elimination of the C-3 phosphate and the C-6 proR hydrogen from 5-enolpyruvylshikimate-3-phosphate (EPSP) to yield chorismate, which is the branch point compound that serves as the starting substrate for the three terminal pathways of aromatic amino acid biosynthesis. This reaction introduces a second double bond into the aromatic ring system.</text>
</comment>
<dbReference type="HAMAP" id="MF_00300">
    <property type="entry name" value="Chorismate_synth"/>
    <property type="match status" value="1"/>
</dbReference>
<dbReference type="UniPathway" id="UPA00053">
    <property type="reaction ID" value="UER00090"/>
</dbReference>
<reference evidence="12 13" key="1">
    <citation type="submission" date="2018-06" db="EMBL/GenBank/DDBJ databases">
        <authorList>
            <consortium name="Pathogen Informatics"/>
            <person name="Doyle S."/>
        </authorList>
    </citation>
    <scope>NUCLEOTIDE SEQUENCE [LARGE SCALE GENOMIC DNA]</scope>
    <source>
        <strain evidence="12 13">NCTC11819</strain>
    </source>
</reference>
<dbReference type="NCBIfam" id="NF003793">
    <property type="entry name" value="PRK05382.1"/>
    <property type="match status" value="1"/>
</dbReference>
<dbReference type="InterPro" id="IPR035904">
    <property type="entry name" value="Chorismate_synth_AroC_sf"/>
</dbReference>
<gene>
    <name evidence="11 12" type="primary">aroC</name>
    <name evidence="12" type="ORF">NCTC11819_02010</name>
</gene>
<feature type="binding site" evidence="11">
    <location>
        <begin position="269"/>
        <end position="270"/>
    </location>
    <ligand>
        <name>FMN</name>
        <dbReference type="ChEBI" id="CHEBI:58210"/>
    </ligand>
</feature>
<organism evidence="12 13">
    <name type="scientific">Mobiluncus mulieris</name>
    <dbReference type="NCBI Taxonomy" id="2052"/>
    <lineage>
        <taxon>Bacteria</taxon>
        <taxon>Bacillati</taxon>
        <taxon>Actinomycetota</taxon>
        <taxon>Actinomycetes</taxon>
        <taxon>Actinomycetales</taxon>
        <taxon>Actinomycetaceae</taxon>
        <taxon>Mobiluncus</taxon>
    </lineage>
</organism>
<dbReference type="InterPro" id="IPR020541">
    <property type="entry name" value="Chorismate_synthase_CS"/>
</dbReference>
<dbReference type="GO" id="GO:0004107">
    <property type="term" value="F:chorismate synthase activity"/>
    <property type="evidence" value="ECO:0007669"/>
    <property type="project" value="UniProtKB-UniRule"/>
</dbReference>
<protein>
    <recommendedName>
        <fullName evidence="3 11">Chorismate synthase</fullName>
        <shortName evidence="11">CS</shortName>
        <ecNumber evidence="3 11">4.2.3.5</ecNumber>
    </recommendedName>
    <alternativeName>
        <fullName evidence="11">5-enolpyruvylshikimate-3-phosphate phospholyase</fullName>
    </alternativeName>
</protein>
<dbReference type="SUPFAM" id="SSF103263">
    <property type="entry name" value="Chorismate synthase, AroC"/>
    <property type="match status" value="1"/>
</dbReference>
<keyword evidence="4 11" id="KW-0028">Amino-acid biosynthesis</keyword>
<evidence type="ECO:0000256" key="3">
    <source>
        <dbReference type="ARBA" id="ARBA00013036"/>
    </source>
</evidence>
<dbReference type="PROSITE" id="PS00788">
    <property type="entry name" value="CHORISMATE_SYNTHASE_2"/>
    <property type="match status" value="1"/>
</dbReference>
<keyword evidence="5 11" id="KW-0285">Flavoprotein</keyword>
<comment type="catalytic activity">
    <reaction evidence="11">
        <text>5-O-(1-carboxyvinyl)-3-phosphoshikimate = chorismate + phosphate</text>
        <dbReference type="Rhea" id="RHEA:21020"/>
        <dbReference type="ChEBI" id="CHEBI:29748"/>
        <dbReference type="ChEBI" id="CHEBI:43474"/>
        <dbReference type="ChEBI" id="CHEBI:57701"/>
        <dbReference type="EC" id="4.2.3.5"/>
    </reaction>
</comment>
<dbReference type="InterPro" id="IPR000453">
    <property type="entry name" value="Chorismate_synth"/>
</dbReference>
<evidence type="ECO:0000256" key="2">
    <source>
        <dbReference type="ARBA" id="ARBA00008014"/>
    </source>
</evidence>
<evidence type="ECO:0000256" key="7">
    <source>
        <dbReference type="ARBA" id="ARBA00022827"/>
    </source>
</evidence>
<evidence type="ECO:0000256" key="1">
    <source>
        <dbReference type="ARBA" id="ARBA00005044"/>
    </source>
</evidence>
<dbReference type="GO" id="GO:0005829">
    <property type="term" value="C:cytosol"/>
    <property type="evidence" value="ECO:0007669"/>
    <property type="project" value="TreeGrafter"/>
</dbReference>
<dbReference type="PANTHER" id="PTHR21085:SF0">
    <property type="entry name" value="CHORISMATE SYNTHASE"/>
    <property type="match status" value="1"/>
</dbReference>
<dbReference type="FunFam" id="3.60.150.10:FF:000002">
    <property type="entry name" value="Chorismate synthase"/>
    <property type="match status" value="1"/>
</dbReference>
<evidence type="ECO:0000256" key="9">
    <source>
        <dbReference type="ARBA" id="ARBA00023141"/>
    </source>
</evidence>
<dbReference type="GO" id="GO:0009073">
    <property type="term" value="P:aromatic amino acid family biosynthetic process"/>
    <property type="evidence" value="ECO:0007669"/>
    <property type="project" value="UniProtKB-KW"/>
</dbReference>
<feature type="binding site" evidence="11">
    <location>
        <position position="43"/>
    </location>
    <ligand>
        <name>NADP(+)</name>
        <dbReference type="ChEBI" id="CHEBI:58349"/>
    </ligand>
</feature>
<feature type="binding site" evidence="11">
    <location>
        <position position="367"/>
    </location>
    <ligand>
        <name>FMN</name>
        <dbReference type="ChEBI" id="CHEBI:58210"/>
    </ligand>
</feature>
<evidence type="ECO:0000256" key="11">
    <source>
        <dbReference type="HAMAP-Rule" id="MF_00300"/>
    </source>
</evidence>
<dbReference type="GO" id="GO:0010181">
    <property type="term" value="F:FMN binding"/>
    <property type="evidence" value="ECO:0007669"/>
    <property type="project" value="TreeGrafter"/>
</dbReference>
<evidence type="ECO:0000313" key="12">
    <source>
        <dbReference type="EMBL" id="STO17420.1"/>
    </source>
</evidence>
<dbReference type="GO" id="GO:0008652">
    <property type="term" value="P:amino acid biosynthetic process"/>
    <property type="evidence" value="ECO:0007669"/>
    <property type="project" value="UniProtKB-KW"/>
</dbReference>
<dbReference type="AlphaFoldDB" id="A0A8G2M6I4"/>
<dbReference type="CDD" id="cd07304">
    <property type="entry name" value="Chorismate_synthase"/>
    <property type="match status" value="1"/>
</dbReference>
<evidence type="ECO:0000256" key="6">
    <source>
        <dbReference type="ARBA" id="ARBA00022643"/>
    </source>
</evidence>
<evidence type="ECO:0000256" key="4">
    <source>
        <dbReference type="ARBA" id="ARBA00022605"/>
    </source>
</evidence>
<evidence type="ECO:0000256" key="10">
    <source>
        <dbReference type="ARBA" id="ARBA00023239"/>
    </source>
</evidence>
<proteinExistence type="inferred from homology"/>
<feature type="binding site" evidence="11">
    <location>
        <begin position="147"/>
        <end position="149"/>
    </location>
    <ligand>
        <name>FMN</name>
        <dbReference type="ChEBI" id="CHEBI:58210"/>
    </ligand>
</feature>
<evidence type="ECO:0000256" key="5">
    <source>
        <dbReference type="ARBA" id="ARBA00022630"/>
    </source>
</evidence>
<comment type="pathway">
    <text evidence="1 11">Metabolic intermediate biosynthesis; chorismate biosynthesis; chorismate from D-erythrose 4-phosphate and phosphoenolpyruvate: step 7/7.</text>
</comment>